<feature type="domain" description="Smr" evidence="1">
    <location>
        <begin position="88"/>
        <end position="170"/>
    </location>
</feature>
<dbReference type="InterPro" id="IPR036063">
    <property type="entry name" value="Smr_dom_sf"/>
</dbReference>
<dbReference type="STRING" id="1208919.CDSE_0813"/>
<dbReference type="Proteomes" id="UP000011547">
    <property type="component" value="Chromosome"/>
</dbReference>
<dbReference type="eggNOG" id="COG2840">
    <property type="taxonomic scope" value="Bacteria"/>
</dbReference>
<dbReference type="Pfam" id="PF01713">
    <property type="entry name" value="Smr"/>
    <property type="match status" value="1"/>
</dbReference>
<dbReference type="SMART" id="SM00463">
    <property type="entry name" value="SMR"/>
    <property type="match status" value="1"/>
</dbReference>
<dbReference type="PANTHER" id="PTHR35562">
    <property type="entry name" value="DNA ENDONUCLEASE SMRA-RELATED"/>
    <property type="match status" value="1"/>
</dbReference>
<dbReference type="PROSITE" id="PS50828">
    <property type="entry name" value="SMR"/>
    <property type="match status" value="1"/>
</dbReference>
<protein>
    <recommendedName>
        <fullName evidence="1">Smr domain-containing protein</fullName>
    </recommendedName>
</protein>
<name>M1LUU6_9PROT</name>
<organism evidence="2 3">
    <name type="scientific">Candidatus Kinetoplastidibacterium desouzai TCC079E</name>
    <dbReference type="NCBI Taxonomy" id="1208919"/>
    <lineage>
        <taxon>Bacteria</taxon>
        <taxon>Pseudomonadati</taxon>
        <taxon>Pseudomonadota</taxon>
        <taxon>Betaproteobacteria</taxon>
        <taxon>Candidatus Kinetoplastidibacterium</taxon>
    </lineage>
</organism>
<proteinExistence type="predicted"/>
<reference evidence="2 3" key="1">
    <citation type="journal article" date="2013" name="Genome Biol. Evol.">
        <title>Genome evolution and phylogenomic analysis of candidatus kinetoplastibacterium, the betaproteobacterial endosymbionts of strigomonas and angomonas.</title>
        <authorList>
            <person name="Alves J.M."/>
            <person name="Serrano M.G."/>
            <person name="Maia da Silva F."/>
            <person name="Voegtly L.J."/>
            <person name="Matveyev A.V."/>
            <person name="Teixeira M.M."/>
            <person name="Camargo E.P."/>
            <person name="Buck G.A."/>
        </authorList>
    </citation>
    <scope>NUCLEOTIDE SEQUENCE [LARGE SCALE GENOMIC DNA]</scope>
    <source>
        <strain evidence="2 3">TCC079E</strain>
    </source>
</reference>
<keyword evidence="3" id="KW-1185">Reference proteome</keyword>
<evidence type="ECO:0000313" key="3">
    <source>
        <dbReference type="Proteomes" id="UP000011547"/>
    </source>
</evidence>
<dbReference type="EMBL" id="CP003803">
    <property type="protein sequence ID" value="AGF47069.1"/>
    <property type="molecule type" value="Genomic_DNA"/>
</dbReference>
<dbReference type="RefSeq" id="WP_015396480.1">
    <property type="nucleotide sequence ID" value="NC_020294.1"/>
</dbReference>
<evidence type="ECO:0000313" key="2">
    <source>
        <dbReference type="EMBL" id="AGF47069.1"/>
    </source>
</evidence>
<dbReference type="InterPro" id="IPR002625">
    <property type="entry name" value="Smr_dom"/>
</dbReference>
<evidence type="ECO:0000259" key="1">
    <source>
        <dbReference type="PROSITE" id="PS50828"/>
    </source>
</evidence>
<dbReference type="SUPFAM" id="SSF160443">
    <property type="entry name" value="SMR domain-like"/>
    <property type="match status" value="1"/>
</dbReference>
<dbReference type="KEGG" id="kde:CDSE_0813"/>
<dbReference type="HOGENOM" id="CLU_055978_1_2_4"/>
<sequence length="175" mass="20170">MNKFIFTKFEDFKNSYHNKKKDIKTTRNKNCKQQIKNNNYDIIENYISDELDVSTLLSEDGTSYINKNSDPNTAKNLKNGKWQVKAKLDLHGLRVDSARKALNDFIQECYQLDMRCVIIIHGKGYGSPNEIGPILKKKVRSWLVQLKNVQAFSEPTEKDGGSGAVIILLRRKFKL</sequence>
<dbReference type="PATRIC" id="fig|1208919.3.peg.510"/>
<accession>M1LUU6</accession>
<gene>
    <name evidence="2" type="ORF">CDSE_0813</name>
</gene>
<dbReference type="AlphaFoldDB" id="M1LUU6"/>
<dbReference type="OrthoDB" id="9808881at2"/>
<dbReference type="PANTHER" id="PTHR35562:SF2">
    <property type="entry name" value="DNA ENDONUCLEASE SMRA-RELATED"/>
    <property type="match status" value="1"/>
</dbReference>
<dbReference type="Gene3D" id="3.30.1370.110">
    <property type="match status" value="1"/>
</dbReference>